<evidence type="ECO:0000256" key="1">
    <source>
        <dbReference type="ARBA" id="ARBA00002265"/>
    </source>
</evidence>
<dbReference type="GO" id="GO:0043190">
    <property type="term" value="C:ATP-binding cassette (ABC) transporter complex"/>
    <property type="evidence" value="ECO:0007669"/>
    <property type="project" value="InterPro"/>
</dbReference>
<dbReference type="RefSeq" id="WP_110265881.1">
    <property type="nucleotide sequence ID" value="NZ_CAKZQT010000026.1"/>
</dbReference>
<evidence type="ECO:0000256" key="9">
    <source>
        <dbReference type="ARBA" id="ARBA00022989"/>
    </source>
</evidence>
<evidence type="ECO:0000256" key="3">
    <source>
        <dbReference type="ARBA" id="ARBA00007725"/>
    </source>
</evidence>
<dbReference type="OrthoDB" id="9778062at2"/>
<keyword evidence="14" id="KW-1185">Reference proteome</keyword>
<evidence type="ECO:0000256" key="4">
    <source>
        <dbReference type="ARBA" id="ARBA00014213"/>
    </source>
</evidence>
<protein>
    <recommendedName>
        <fullName evidence="4">Lipopolysaccharide export system permease protein LptF</fullName>
    </recommendedName>
</protein>
<dbReference type="GO" id="GO:0055085">
    <property type="term" value="P:transmembrane transport"/>
    <property type="evidence" value="ECO:0007669"/>
    <property type="project" value="InterPro"/>
</dbReference>
<feature type="transmembrane region" description="Helical" evidence="12">
    <location>
        <begin position="335"/>
        <end position="351"/>
    </location>
</feature>
<dbReference type="EMBL" id="QICN01000008">
    <property type="protein sequence ID" value="PXV66115.1"/>
    <property type="molecule type" value="Genomic_DNA"/>
</dbReference>
<evidence type="ECO:0000313" key="14">
    <source>
        <dbReference type="Proteomes" id="UP000248330"/>
    </source>
</evidence>
<dbReference type="NCBIfam" id="TIGR04407">
    <property type="entry name" value="LptF_YjgP"/>
    <property type="match status" value="1"/>
</dbReference>
<keyword evidence="8 12" id="KW-0812">Transmembrane</keyword>
<evidence type="ECO:0000256" key="8">
    <source>
        <dbReference type="ARBA" id="ARBA00022692"/>
    </source>
</evidence>
<comment type="subcellular location">
    <subcellularLocation>
        <location evidence="2">Cell inner membrane</location>
        <topology evidence="2">Multi-pass membrane protein</topology>
    </subcellularLocation>
</comment>
<dbReference type="PANTHER" id="PTHR33529">
    <property type="entry name" value="SLR0882 PROTEIN-RELATED"/>
    <property type="match status" value="1"/>
</dbReference>
<accession>A0A318E4I6</accession>
<evidence type="ECO:0000256" key="12">
    <source>
        <dbReference type="SAM" id="Phobius"/>
    </source>
</evidence>
<comment type="similarity">
    <text evidence="3">Belongs to the LptF/LptG family.</text>
</comment>
<feature type="transmembrane region" description="Helical" evidence="12">
    <location>
        <begin position="9"/>
        <end position="30"/>
    </location>
</feature>
<evidence type="ECO:0000256" key="7">
    <source>
        <dbReference type="ARBA" id="ARBA00022519"/>
    </source>
</evidence>
<comment type="subunit">
    <text evidence="11">Component of the lipopolysaccharide transport and assembly complex. The LptBFG transporter is composed of two ATP-binding proteins (LptB) and two transmembrane proteins (LptF and LptG).</text>
</comment>
<evidence type="ECO:0000256" key="5">
    <source>
        <dbReference type="ARBA" id="ARBA00022448"/>
    </source>
</evidence>
<feature type="transmembrane region" description="Helical" evidence="12">
    <location>
        <begin position="270"/>
        <end position="291"/>
    </location>
</feature>
<keyword evidence="7" id="KW-0997">Cell inner membrane</keyword>
<comment type="caution">
    <text evidence="13">The sequence shown here is derived from an EMBL/GenBank/DDBJ whole genome shotgun (WGS) entry which is preliminary data.</text>
</comment>
<dbReference type="InterPro" id="IPR005495">
    <property type="entry name" value="LptG/LptF_permease"/>
</dbReference>
<evidence type="ECO:0000256" key="11">
    <source>
        <dbReference type="ARBA" id="ARBA00026081"/>
    </source>
</evidence>
<dbReference type="InterPro" id="IPR030922">
    <property type="entry name" value="LptF"/>
</dbReference>
<feature type="transmembrane region" description="Helical" evidence="12">
    <location>
        <begin position="100"/>
        <end position="121"/>
    </location>
</feature>
<evidence type="ECO:0000256" key="2">
    <source>
        <dbReference type="ARBA" id="ARBA00004429"/>
    </source>
</evidence>
<sequence length="361" mass="39732">MKTTILDRYLLREAGVSWFAVTFVLLAIMLSTRFARFLAQAAAGELPRELLFQVAALSSLQYLVILIPVSLLLAIMLSLGRLYRDSEVSAMMGCGVGLAALYRPFVLLGGMLALLTAALAFQVGPWAGRTADYLVKNAARLIQFNPFEEGRFKSVMSGRAVFYTEQMSTDGSQLGTVIAQVEEDDGGVSFVTARSGAQRTDPISGERTVTLDNGFRYRGEPGRADYDVMRFGEFSTRVSPPEFIYISAKRKLMPTAQLLGSNDPHDRAELAWRVAAPISVLILTLLAVPLAHIAPRQGRYGKIVVGIAAYLLYSQLIGMGQAWIAKGRISDAVGLWWVHALMLVWALLLVAKRQNLLRWRA</sequence>
<dbReference type="Proteomes" id="UP000248330">
    <property type="component" value="Unassembled WGS sequence"/>
</dbReference>
<dbReference type="PANTHER" id="PTHR33529:SF7">
    <property type="entry name" value="LIPOPOLYSACCHARIDE EXPORT SYSTEM PERMEASE PROTEIN LPTF"/>
    <property type="match status" value="1"/>
</dbReference>
<keyword evidence="9 12" id="KW-1133">Transmembrane helix</keyword>
<dbReference type="Pfam" id="PF03739">
    <property type="entry name" value="LptF_LptG"/>
    <property type="match status" value="1"/>
</dbReference>
<gene>
    <name evidence="13" type="ORF">C8D93_10887</name>
</gene>
<reference evidence="13 14" key="1">
    <citation type="submission" date="2018-04" db="EMBL/GenBank/DDBJ databases">
        <title>Genomic Encyclopedia of Type Strains, Phase IV (KMG-IV): sequencing the most valuable type-strain genomes for metagenomic binning, comparative biology and taxonomic classification.</title>
        <authorList>
            <person name="Goeker M."/>
        </authorList>
    </citation>
    <scope>NUCLEOTIDE SEQUENCE [LARGE SCALE GENOMIC DNA]</scope>
    <source>
        <strain evidence="13 14">DSM 104150</strain>
    </source>
</reference>
<evidence type="ECO:0000256" key="6">
    <source>
        <dbReference type="ARBA" id="ARBA00022475"/>
    </source>
</evidence>
<keyword evidence="6" id="KW-1003">Cell membrane</keyword>
<feature type="transmembrane region" description="Helical" evidence="12">
    <location>
        <begin position="50"/>
        <end position="79"/>
    </location>
</feature>
<proteinExistence type="inferred from homology"/>
<keyword evidence="5" id="KW-0813">Transport</keyword>
<feature type="transmembrane region" description="Helical" evidence="12">
    <location>
        <begin position="303"/>
        <end position="323"/>
    </location>
</feature>
<dbReference type="GO" id="GO:0015920">
    <property type="term" value="P:lipopolysaccharide transport"/>
    <property type="evidence" value="ECO:0007669"/>
    <property type="project" value="TreeGrafter"/>
</dbReference>
<organism evidence="13 14">
    <name type="scientific">Sinimarinibacterium flocculans</name>
    <dbReference type="NCBI Taxonomy" id="985250"/>
    <lineage>
        <taxon>Bacteria</taxon>
        <taxon>Pseudomonadati</taxon>
        <taxon>Pseudomonadota</taxon>
        <taxon>Gammaproteobacteria</taxon>
        <taxon>Nevskiales</taxon>
        <taxon>Nevskiaceae</taxon>
        <taxon>Sinimarinibacterium</taxon>
    </lineage>
</organism>
<comment type="function">
    <text evidence="1">Part of the ABC transporter complex LptBFG involved in the translocation of lipopolysaccharide (LPS) from the inner membrane to the outer membrane.</text>
</comment>
<evidence type="ECO:0000256" key="10">
    <source>
        <dbReference type="ARBA" id="ARBA00023136"/>
    </source>
</evidence>
<name>A0A318E4I6_9GAMM</name>
<evidence type="ECO:0000313" key="13">
    <source>
        <dbReference type="EMBL" id="PXV66115.1"/>
    </source>
</evidence>
<keyword evidence="10 12" id="KW-0472">Membrane</keyword>
<dbReference type="AlphaFoldDB" id="A0A318E4I6"/>